<keyword evidence="4" id="KW-1185">Reference proteome</keyword>
<dbReference type="PANTHER" id="PTHR43884:SF12">
    <property type="entry name" value="ISOVALERYL-COA DEHYDROGENASE, MITOCHONDRIAL-RELATED"/>
    <property type="match status" value="1"/>
</dbReference>
<dbReference type="InterPro" id="IPR046373">
    <property type="entry name" value="Acyl-CoA_Oxase/DH_mid-dom_sf"/>
</dbReference>
<dbReference type="InterPro" id="IPR009100">
    <property type="entry name" value="AcylCoA_DH/oxidase_NM_dom_sf"/>
</dbReference>
<dbReference type="Gene3D" id="2.40.110.10">
    <property type="entry name" value="Butyryl-CoA Dehydrogenase, subunit A, domain 2"/>
    <property type="match status" value="1"/>
</dbReference>
<dbReference type="Proteomes" id="UP000501802">
    <property type="component" value="Chromosome"/>
</dbReference>
<evidence type="ECO:0000313" key="4">
    <source>
        <dbReference type="Proteomes" id="UP000501802"/>
    </source>
</evidence>
<dbReference type="PIRSF" id="PIRSF016578">
    <property type="entry name" value="HsaA"/>
    <property type="match status" value="1"/>
</dbReference>
<dbReference type="Pfam" id="PF08028">
    <property type="entry name" value="Acyl-CoA_dh_2"/>
    <property type="match status" value="1"/>
</dbReference>
<gene>
    <name evidence="3" type="ORF">G8759_26475</name>
</gene>
<dbReference type="Gene3D" id="1.20.140.10">
    <property type="entry name" value="Butyryl-CoA Dehydrogenase, subunit A, domain 3"/>
    <property type="match status" value="1"/>
</dbReference>
<evidence type="ECO:0000256" key="1">
    <source>
        <dbReference type="ARBA" id="ARBA00023002"/>
    </source>
</evidence>
<dbReference type="EMBL" id="CP050063">
    <property type="protein sequence ID" value="QIP15924.1"/>
    <property type="molecule type" value="Genomic_DNA"/>
</dbReference>
<dbReference type="SUPFAM" id="SSF47203">
    <property type="entry name" value="Acyl-CoA dehydrogenase C-terminal domain-like"/>
    <property type="match status" value="1"/>
</dbReference>
<dbReference type="KEGG" id="spib:G8759_26475"/>
<dbReference type="InterPro" id="IPR036250">
    <property type="entry name" value="AcylCo_DH-like_C"/>
</dbReference>
<evidence type="ECO:0000259" key="2">
    <source>
        <dbReference type="Pfam" id="PF08028"/>
    </source>
</evidence>
<accession>A0A6G9AU99</accession>
<feature type="domain" description="Acyl-CoA dehydrogenase C-terminal" evidence="2">
    <location>
        <begin position="243"/>
        <end position="356"/>
    </location>
</feature>
<dbReference type="SUPFAM" id="SSF56645">
    <property type="entry name" value="Acyl-CoA dehydrogenase NM domain-like"/>
    <property type="match status" value="1"/>
</dbReference>
<proteinExistence type="predicted"/>
<sequence>MINTATTTSSKTSWLADTGKMNELISRLAGSADQTDDDKTFPEAAFDWLAEAGLLAVTLPGRELDGRLPVMVQLLHLLKRIGTGNLAVGRIYEGHINALNLIALYARPDQERIWNDDAQAYNRLFSVWNTQADDGVRIHAIGEGRYRLEGAKTFCSGAGWIHRPLVTGELVGADTHGWQMCIIPTERVKPITQDNTFWQPLGMRASVSYKLDFTGVEIDEADLLGQPGDYFRQPYFSGGAIRFAAVQLGGAEALLNETRTLLTSMNRTDDVFQKTRLAEMAYLVESGNQWITMAGAKTDEWLGYEKETDRIVAYANMTRTAIEEICLRVMQLAERSIGARGLMRPLPFERLHRDLTFYLRQPAPDATIAAIGHYVLNNQVNAHDLWR</sequence>
<organism evidence="3 4">
    <name type="scientific">Spirosoma aureum</name>
    <dbReference type="NCBI Taxonomy" id="2692134"/>
    <lineage>
        <taxon>Bacteria</taxon>
        <taxon>Pseudomonadati</taxon>
        <taxon>Bacteroidota</taxon>
        <taxon>Cytophagia</taxon>
        <taxon>Cytophagales</taxon>
        <taxon>Cytophagaceae</taxon>
        <taxon>Spirosoma</taxon>
    </lineage>
</organism>
<dbReference type="PANTHER" id="PTHR43884">
    <property type="entry name" value="ACYL-COA DEHYDROGENASE"/>
    <property type="match status" value="1"/>
</dbReference>
<dbReference type="AlphaFoldDB" id="A0A6G9AU99"/>
<dbReference type="InterPro" id="IPR013107">
    <property type="entry name" value="Acyl-CoA_DH_C"/>
</dbReference>
<dbReference type="InterPro" id="IPR037069">
    <property type="entry name" value="AcylCoA_DH/ox_N_sf"/>
</dbReference>
<reference evidence="3 4" key="1">
    <citation type="submission" date="2020-03" db="EMBL/GenBank/DDBJ databases">
        <authorList>
            <person name="Kim M.K."/>
        </authorList>
    </citation>
    <scope>NUCLEOTIDE SEQUENCE [LARGE SCALE GENOMIC DNA]</scope>
    <source>
        <strain evidence="3 4">BT328</strain>
    </source>
</reference>
<evidence type="ECO:0000313" key="3">
    <source>
        <dbReference type="EMBL" id="QIP15924.1"/>
    </source>
</evidence>
<keyword evidence="1" id="KW-0560">Oxidoreductase</keyword>
<dbReference type="Gene3D" id="1.10.540.10">
    <property type="entry name" value="Acyl-CoA dehydrogenase/oxidase, N-terminal domain"/>
    <property type="match status" value="1"/>
</dbReference>
<dbReference type="GO" id="GO:0050660">
    <property type="term" value="F:flavin adenine dinucleotide binding"/>
    <property type="evidence" value="ECO:0007669"/>
    <property type="project" value="InterPro"/>
</dbReference>
<dbReference type="GO" id="GO:0003995">
    <property type="term" value="F:acyl-CoA dehydrogenase activity"/>
    <property type="evidence" value="ECO:0007669"/>
    <property type="project" value="TreeGrafter"/>
</dbReference>
<protein>
    <submittedName>
        <fullName evidence="3">Acyl-CoA dehydrogenase</fullName>
    </submittedName>
</protein>
<name>A0A6G9AU99_9BACT</name>